<keyword evidence="4" id="KW-1185">Reference proteome</keyword>
<dbReference type="SUPFAM" id="SSF52402">
    <property type="entry name" value="Adenine nucleotide alpha hydrolases-like"/>
    <property type="match status" value="1"/>
</dbReference>
<proteinExistence type="inferred from homology"/>
<dbReference type="RefSeq" id="WP_107892842.1">
    <property type="nucleotide sequence ID" value="NZ_NHSI01000013.1"/>
</dbReference>
<dbReference type="Pfam" id="PF00582">
    <property type="entry name" value="Usp"/>
    <property type="match status" value="1"/>
</dbReference>
<dbReference type="Gene3D" id="3.40.50.620">
    <property type="entry name" value="HUPs"/>
    <property type="match status" value="1"/>
</dbReference>
<comment type="similarity">
    <text evidence="1">Belongs to the universal stress protein A family.</text>
</comment>
<dbReference type="InterPro" id="IPR006016">
    <property type="entry name" value="UspA"/>
</dbReference>
<evidence type="ECO:0000313" key="4">
    <source>
        <dbReference type="Proteomes" id="UP000243859"/>
    </source>
</evidence>
<dbReference type="CDD" id="cd00293">
    <property type="entry name" value="USP-like"/>
    <property type="match status" value="1"/>
</dbReference>
<dbReference type="PRINTS" id="PR01438">
    <property type="entry name" value="UNVRSLSTRESS"/>
</dbReference>
<dbReference type="AlphaFoldDB" id="A0A2T5BQW4"/>
<name>A0A2T5BQW4_9RHOB</name>
<dbReference type="InterPro" id="IPR006015">
    <property type="entry name" value="Universal_stress_UspA"/>
</dbReference>
<dbReference type="OrthoDB" id="9792500at2"/>
<gene>
    <name evidence="3" type="ORF">C8N32_11132</name>
</gene>
<dbReference type="PANTHER" id="PTHR46268">
    <property type="entry name" value="STRESS RESPONSE PROTEIN NHAX"/>
    <property type="match status" value="1"/>
</dbReference>
<protein>
    <submittedName>
        <fullName evidence="3">Nucleotide-binding universal stress UspA family protein</fullName>
    </submittedName>
</protein>
<evidence type="ECO:0000256" key="1">
    <source>
        <dbReference type="ARBA" id="ARBA00008791"/>
    </source>
</evidence>
<feature type="domain" description="UspA" evidence="2">
    <location>
        <begin position="1"/>
        <end position="143"/>
    </location>
</feature>
<evidence type="ECO:0000259" key="2">
    <source>
        <dbReference type="Pfam" id="PF00582"/>
    </source>
</evidence>
<accession>A0A2T5BQW4</accession>
<dbReference type="InterPro" id="IPR014729">
    <property type="entry name" value="Rossmann-like_a/b/a_fold"/>
</dbReference>
<comment type="caution">
    <text evidence="3">The sequence shown here is derived from an EMBL/GenBank/DDBJ whole genome shotgun (WGS) entry which is preliminary data.</text>
</comment>
<dbReference type="EMBL" id="QAAA01000011">
    <property type="protein sequence ID" value="PTN01633.1"/>
    <property type="molecule type" value="Genomic_DNA"/>
</dbReference>
<sequence>MSTSILCAIDVNQLDADREVLRTAIKLARVDEARLDVITVVPDFGMSVVGGYFDKGFHDKAMAKARKMLNDFVKSEIGADANSGVRHIIATGKAYEEILHAAHEAGSDLIVIGSHKPDLRDYLLGPNAARVVRHSDCSVYVVR</sequence>
<evidence type="ECO:0000313" key="3">
    <source>
        <dbReference type="EMBL" id="PTN01633.1"/>
    </source>
</evidence>
<reference evidence="3 4" key="1">
    <citation type="submission" date="2018-04" db="EMBL/GenBank/DDBJ databases">
        <title>Genomic Encyclopedia of Archaeal and Bacterial Type Strains, Phase II (KMG-II): from individual species to whole genera.</title>
        <authorList>
            <person name="Goeker M."/>
        </authorList>
    </citation>
    <scope>NUCLEOTIDE SEQUENCE [LARGE SCALE GENOMIC DNA]</scope>
    <source>
        <strain evidence="3 4">DSM 18064</strain>
    </source>
</reference>
<organism evidence="3 4">
    <name type="scientific">Rhodovulum imhoffii</name>
    <dbReference type="NCBI Taxonomy" id="365340"/>
    <lineage>
        <taxon>Bacteria</taxon>
        <taxon>Pseudomonadati</taxon>
        <taxon>Pseudomonadota</taxon>
        <taxon>Alphaproteobacteria</taxon>
        <taxon>Rhodobacterales</taxon>
        <taxon>Paracoccaceae</taxon>
        <taxon>Rhodovulum</taxon>
    </lineage>
</organism>
<dbReference type="PANTHER" id="PTHR46268:SF6">
    <property type="entry name" value="UNIVERSAL STRESS PROTEIN UP12"/>
    <property type="match status" value="1"/>
</dbReference>
<dbReference type="Proteomes" id="UP000243859">
    <property type="component" value="Unassembled WGS sequence"/>
</dbReference>